<sequence length="116" mass="13041">MRGDRFAAVHQPKFLVIRDLFLFAAQRQALSACFPGRIDQCRQQLFRNSLPSESRTHVQAEHALISAIRIMQGSIVVMGIADDRFIDDGSVHESHQLALGFGNKEALREQLQPLAE</sequence>
<reference evidence="1" key="1">
    <citation type="submission" date="2019-08" db="EMBL/GenBank/DDBJ databases">
        <authorList>
            <person name="Kucharzyk K."/>
            <person name="Murdoch R.W."/>
            <person name="Higgins S."/>
            <person name="Loffler F."/>
        </authorList>
    </citation>
    <scope>NUCLEOTIDE SEQUENCE</scope>
</reference>
<name>A0A645GNQ1_9ZZZZ</name>
<dbReference type="EMBL" id="VSSQ01078883">
    <property type="protein sequence ID" value="MPN28548.1"/>
    <property type="molecule type" value="Genomic_DNA"/>
</dbReference>
<organism evidence="1">
    <name type="scientific">bioreactor metagenome</name>
    <dbReference type="NCBI Taxonomy" id="1076179"/>
    <lineage>
        <taxon>unclassified sequences</taxon>
        <taxon>metagenomes</taxon>
        <taxon>ecological metagenomes</taxon>
    </lineage>
</organism>
<comment type="caution">
    <text evidence="1">The sequence shown here is derived from an EMBL/GenBank/DDBJ whole genome shotgun (WGS) entry which is preliminary data.</text>
</comment>
<gene>
    <name evidence="1" type="ORF">SDC9_175990</name>
</gene>
<protein>
    <submittedName>
        <fullName evidence="1">Uncharacterized protein</fullName>
    </submittedName>
</protein>
<dbReference type="AlphaFoldDB" id="A0A645GNQ1"/>
<accession>A0A645GNQ1</accession>
<evidence type="ECO:0000313" key="1">
    <source>
        <dbReference type="EMBL" id="MPN28548.1"/>
    </source>
</evidence>
<proteinExistence type="predicted"/>